<keyword evidence="1" id="KW-0732">Signal</keyword>
<evidence type="ECO:0000313" key="5">
    <source>
        <dbReference type="EMBL" id="QTE50279.1"/>
    </source>
</evidence>
<evidence type="ECO:0000313" key="6">
    <source>
        <dbReference type="Proteomes" id="UP000250557"/>
    </source>
</evidence>
<evidence type="ECO:0000256" key="2">
    <source>
        <dbReference type="ARBA" id="ARBA00023239"/>
    </source>
</evidence>
<dbReference type="Proteomes" id="UP000663940">
    <property type="component" value="Chromosome"/>
</dbReference>
<dbReference type="RefSeq" id="WP_112652578.1">
    <property type="nucleotide sequence ID" value="NZ_CP043451.1"/>
</dbReference>
<dbReference type="AlphaFoldDB" id="A0AAE6JM73"/>
<dbReference type="EMBL" id="CP071880">
    <property type="protein sequence ID" value="QTE50279.1"/>
    <property type="molecule type" value="Genomic_DNA"/>
</dbReference>
<organism evidence="4 6">
    <name type="scientific">Mucilaginibacter rubeus</name>
    <dbReference type="NCBI Taxonomy" id="2027860"/>
    <lineage>
        <taxon>Bacteria</taxon>
        <taxon>Pseudomonadati</taxon>
        <taxon>Bacteroidota</taxon>
        <taxon>Sphingobacteriia</taxon>
        <taxon>Sphingobacteriales</taxon>
        <taxon>Sphingobacteriaceae</taxon>
        <taxon>Mucilaginibacter</taxon>
    </lineage>
</organism>
<protein>
    <submittedName>
        <fullName evidence="5">Alginate lyase family protein</fullName>
    </submittedName>
    <submittedName>
        <fullName evidence="4">Cell wall anchor protein</fullName>
    </submittedName>
</protein>
<dbReference type="GO" id="GO:0042597">
    <property type="term" value="C:periplasmic space"/>
    <property type="evidence" value="ECO:0007669"/>
    <property type="project" value="InterPro"/>
</dbReference>
<proteinExistence type="predicted"/>
<dbReference type="GO" id="GO:0016829">
    <property type="term" value="F:lyase activity"/>
    <property type="evidence" value="ECO:0007669"/>
    <property type="project" value="UniProtKB-KW"/>
</dbReference>
<name>A0AAE6JM73_9SPHI</name>
<dbReference type="EMBL" id="CP043451">
    <property type="protein sequence ID" value="QEM07172.1"/>
    <property type="molecule type" value="Genomic_DNA"/>
</dbReference>
<dbReference type="InterPro" id="IPR008929">
    <property type="entry name" value="Chondroitin_lyas"/>
</dbReference>
<gene>
    <name evidence="4" type="ORF">DIU31_028105</name>
    <name evidence="5" type="ORF">J3L21_32915</name>
</gene>
<feature type="domain" description="Alginate lyase" evidence="3">
    <location>
        <begin position="120"/>
        <end position="332"/>
    </location>
</feature>
<evidence type="ECO:0000313" key="7">
    <source>
        <dbReference type="Proteomes" id="UP000663940"/>
    </source>
</evidence>
<keyword evidence="7" id="KW-1185">Reference proteome</keyword>
<reference evidence="4 6" key="1">
    <citation type="submission" date="2019-08" db="EMBL/GenBank/DDBJ databases">
        <title>Comparative genome analysis confer to the adaptation heavy metal polluted environment.</title>
        <authorList>
            <person name="Li Y."/>
        </authorList>
    </citation>
    <scope>NUCLEOTIDE SEQUENCE [LARGE SCALE GENOMIC DNA]</scope>
    <source>
        <strain evidence="4 6">P2</strain>
    </source>
</reference>
<dbReference type="InterPro" id="IPR008397">
    <property type="entry name" value="Alginate_lyase_dom"/>
</dbReference>
<evidence type="ECO:0000259" key="3">
    <source>
        <dbReference type="Pfam" id="PF05426"/>
    </source>
</evidence>
<evidence type="ECO:0000256" key="1">
    <source>
        <dbReference type="ARBA" id="ARBA00022729"/>
    </source>
</evidence>
<dbReference type="Pfam" id="PF05426">
    <property type="entry name" value="Alginate_lyase"/>
    <property type="match status" value="1"/>
</dbReference>
<dbReference type="SUPFAM" id="SSF48230">
    <property type="entry name" value="Chondroitin AC/alginate lyase"/>
    <property type="match status" value="1"/>
</dbReference>
<reference evidence="5 7" key="2">
    <citation type="submission" date="2021-03" db="EMBL/GenBank/DDBJ databases">
        <title>Mucilaginibacter strains isolated from gold and copper mining confer multi heavy-metal resistance.</title>
        <authorList>
            <person name="Li Y."/>
        </authorList>
    </citation>
    <scope>NUCLEOTIDE SEQUENCE [LARGE SCALE GENOMIC DNA]</scope>
    <source>
        <strain evidence="5 7">P2-4</strain>
    </source>
</reference>
<accession>A0AAE6JM73</accession>
<sequence>MKYFICYLIVSGLGGLLYMSCSKKTETGGIVSKVDTTKHIKPIDTLADNVPMKHSGGLVTSADFTRIRTMVAAGTEPWKSAWTKLIVNSHAQSEYTPHPTVKLIRGGNSLEEPDPDNYPNAMNDAAAAFQLAIRWKVSGDTQFADRAVFILNSWAATCTKVSGDPNVDLTAIYGAQFAIAAEMMRDYSGWKAADFTAYQQWMLNVFYSRENNFLLHKNGCAQLYWASWDLCNLESIMAIGILTDKRVIYNQAVNYLQHGIGNGNLSLAINNVFTGANAGLAQMQESGRDQGHCTLDISLLGGICQLAWNQGDDFFGYNDNLFLKACEYEAKYNVAKLDVPFNSYNYDNCQTTVTHTVVSPDARGTVRPMWEIPYNHYVKLKGLTATYTTMGAQTTRPEGGGGDYGPNSGGFDQLGEGTLLYSLP</sequence>
<dbReference type="Proteomes" id="UP000250557">
    <property type="component" value="Chromosome"/>
</dbReference>
<dbReference type="Gene3D" id="1.50.10.100">
    <property type="entry name" value="Chondroitin AC/alginate lyase"/>
    <property type="match status" value="1"/>
</dbReference>
<evidence type="ECO:0000313" key="4">
    <source>
        <dbReference type="EMBL" id="QEM07172.1"/>
    </source>
</evidence>
<keyword evidence="2 5" id="KW-0456">Lyase</keyword>